<reference evidence="1 2" key="1">
    <citation type="submission" date="2018-08" db="EMBL/GenBank/DDBJ databases">
        <title>Comparative analysis of Burkholderia isolates from Puerto Rico.</title>
        <authorList>
            <person name="Hall C."/>
            <person name="Sahl J."/>
            <person name="Wagner D."/>
        </authorList>
    </citation>
    <scope>NUCLEOTIDE SEQUENCE [LARGE SCALE GENOMIC DNA]</scope>
    <source>
        <strain evidence="1 2">Bp8966</strain>
    </source>
</reference>
<name>A0ABX9YN85_9BURK</name>
<gene>
    <name evidence="1" type="ORF">DF017_15460</name>
</gene>
<evidence type="ECO:0000313" key="2">
    <source>
        <dbReference type="Proteomes" id="UP000281098"/>
    </source>
</evidence>
<sequence length="91" mass="10071">MRSPMKCLSIQDYKSDTDDSSDRLVALFPEITNSTRVNDVDIDARAIESIACQLIDQHIGKSLKDAARLAYRIGMTSGIRGETQFAASFDD</sequence>
<protein>
    <submittedName>
        <fullName evidence="1">Uncharacterized protein</fullName>
    </submittedName>
</protein>
<organism evidence="1 2">
    <name type="scientific">Burkholderia stagnalis</name>
    <dbReference type="NCBI Taxonomy" id="1503054"/>
    <lineage>
        <taxon>Bacteria</taxon>
        <taxon>Pseudomonadati</taxon>
        <taxon>Pseudomonadota</taxon>
        <taxon>Betaproteobacteria</taxon>
        <taxon>Burkholderiales</taxon>
        <taxon>Burkholderiaceae</taxon>
        <taxon>Burkholderia</taxon>
        <taxon>Burkholderia cepacia complex</taxon>
    </lineage>
</organism>
<dbReference type="EMBL" id="QTPM01000017">
    <property type="protein sequence ID" value="RQY92222.1"/>
    <property type="molecule type" value="Genomic_DNA"/>
</dbReference>
<dbReference type="Proteomes" id="UP000281098">
    <property type="component" value="Unassembled WGS sequence"/>
</dbReference>
<evidence type="ECO:0000313" key="1">
    <source>
        <dbReference type="EMBL" id="RQY92222.1"/>
    </source>
</evidence>
<accession>A0ABX9YN85</accession>
<comment type="caution">
    <text evidence="1">The sequence shown here is derived from an EMBL/GenBank/DDBJ whole genome shotgun (WGS) entry which is preliminary data.</text>
</comment>
<keyword evidence="2" id="KW-1185">Reference proteome</keyword>
<proteinExistence type="predicted"/>